<accession>A0A9Q0GZ80</accession>
<dbReference type="AlphaFoldDB" id="A0A9Q0GZ80"/>
<name>A0A9Q0GZ80_9MAGN</name>
<dbReference type="Proteomes" id="UP001141806">
    <property type="component" value="Unassembled WGS sequence"/>
</dbReference>
<evidence type="ECO:0000313" key="3">
    <source>
        <dbReference type="EMBL" id="KAJ4956593.1"/>
    </source>
</evidence>
<dbReference type="EMBL" id="JAMYWD010000011">
    <property type="protein sequence ID" value="KAJ4956593.1"/>
    <property type="molecule type" value="Genomic_DNA"/>
</dbReference>
<feature type="region of interest" description="Disordered" evidence="1">
    <location>
        <begin position="1"/>
        <end position="40"/>
    </location>
</feature>
<reference evidence="3" key="1">
    <citation type="journal article" date="2023" name="Plant J.">
        <title>The genome of the king protea, Protea cynaroides.</title>
        <authorList>
            <person name="Chang J."/>
            <person name="Duong T.A."/>
            <person name="Schoeman C."/>
            <person name="Ma X."/>
            <person name="Roodt D."/>
            <person name="Barker N."/>
            <person name="Li Z."/>
            <person name="Van de Peer Y."/>
            <person name="Mizrachi E."/>
        </authorList>
    </citation>
    <scope>NUCLEOTIDE SEQUENCE</scope>
    <source>
        <tissue evidence="3">Young leaves</tissue>
    </source>
</reference>
<sequence length="179" mass="19315">MLCQEKWERSLVLSDPSTKSSPTKGTPPQAPLEVPPPSALTSQEGGVILLPALISLAITPSKSSSEALSAVVPSSSSKKKAPVKETSISPGAASFNTPYWPKWSITNSTLKIESSEVAYQLLRGIFLSKDIEFFESQPRKELMKMNEMSTIGISVVLVHLLYSSLSVVFFSNTVLPCSL</sequence>
<evidence type="ECO:0000256" key="1">
    <source>
        <dbReference type="SAM" id="MobiDB-lite"/>
    </source>
</evidence>
<comment type="caution">
    <text evidence="3">The sequence shown here is derived from an EMBL/GenBank/DDBJ whole genome shotgun (WGS) entry which is preliminary data.</text>
</comment>
<keyword evidence="2" id="KW-0812">Transmembrane</keyword>
<evidence type="ECO:0000256" key="2">
    <source>
        <dbReference type="SAM" id="Phobius"/>
    </source>
</evidence>
<keyword evidence="4" id="KW-1185">Reference proteome</keyword>
<feature type="compositionally biased region" description="Polar residues" evidence="1">
    <location>
        <begin position="15"/>
        <end position="26"/>
    </location>
</feature>
<feature type="transmembrane region" description="Helical" evidence="2">
    <location>
        <begin position="149"/>
        <end position="170"/>
    </location>
</feature>
<keyword evidence="2" id="KW-1133">Transmembrane helix</keyword>
<keyword evidence="2" id="KW-0472">Membrane</keyword>
<protein>
    <submittedName>
        <fullName evidence="3">Uncharacterized protein</fullName>
    </submittedName>
</protein>
<organism evidence="3 4">
    <name type="scientific">Protea cynaroides</name>
    <dbReference type="NCBI Taxonomy" id="273540"/>
    <lineage>
        <taxon>Eukaryota</taxon>
        <taxon>Viridiplantae</taxon>
        <taxon>Streptophyta</taxon>
        <taxon>Embryophyta</taxon>
        <taxon>Tracheophyta</taxon>
        <taxon>Spermatophyta</taxon>
        <taxon>Magnoliopsida</taxon>
        <taxon>Proteales</taxon>
        <taxon>Proteaceae</taxon>
        <taxon>Protea</taxon>
    </lineage>
</organism>
<evidence type="ECO:0000313" key="4">
    <source>
        <dbReference type="Proteomes" id="UP001141806"/>
    </source>
</evidence>
<feature type="compositionally biased region" description="Pro residues" evidence="1">
    <location>
        <begin position="28"/>
        <end position="38"/>
    </location>
</feature>
<proteinExistence type="predicted"/>
<gene>
    <name evidence="3" type="ORF">NE237_013376</name>
</gene>